<name>A0A9D2MID2_9FIRM</name>
<dbReference type="AlphaFoldDB" id="A0A9D2MID2"/>
<dbReference type="Pfam" id="PF02368">
    <property type="entry name" value="Big_2"/>
    <property type="match status" value="1"/>
</dbReference>
<feature type="region of interest" description="Disordered" evidence="1">
    <location>
        <begin position="1"/>
        <end position="38"/>
    </location>
</feature>
<feature type="compositionally biased region" description="Pro residues" evidence="1">
    <location>
        <begin position="25"/>
        <end position="38"/>
    </location>
</feature>
<evidence type="ECO:0000259" key="3">
    <source>
        <dbReference type="Pfam" id="PF02368"/>
    </source>
</evidence>
<feature type="compositionally biased region" description="Low complexity" evidence="1">
    <location>
        <begin position="1"/>
        <end position="13"/>
    </location>
</feature>
<keyword evidence="2" id="KW-0472">Membrane</keyword>
<evidence type="ECO:0000256" key="1">
    <source>
        <dbReference type="SAM" id="MobiDB-lite"/>
    </source>
</evidence>
<feature type="transmembrane region" description="Helical" evidence="2">
    <location>
        <begin position="44"/>
        <end position="64"/>
    </location>
</feature>
<dbReference type="EMBL" id="DWXN01000006">
    <property type="protein sequence ID" value="HJB74660.1"/>
    <property type="molecule type" value="Genomic_DNA"/>
</dbReference>
<dbReference type="Proteomes" id="UP000823877">
    <property type="component" value="Unassembled WGS sequence"/>
</dbReference>
<feature type="domain" description="BIG2" evidence="3">
    <location>
        <begin position="144"/>
        <end position="195"/>
    </location>
</feature>
<accession>A0A9D2MID2</accession>
<evidence type="ECO:0000313" key="5">
    <source>
        <dbReference type="Proteomes" id="UP000823877"/>
    </source>
</evidence>
<organism evidence="4 5">
    <name type="scientific">Candidatus Eubacterium faecale</name>
    <dbReference type="NCBI Taxonomy" id="2838568"/>
    <lineage>
        <taxon>Bacteria</taxon>
        <taxon>Bacillati</taxon>
        <taxon>Bacillota</taxon>
        <taxon>Clostridia</taxon>
        <taxon>Eubacteriales</taxon>
        <taxon>Eubacteriaceae</taxon>
        <taxon>Eubacterium</taxon>
    </lineage>
</organism>
<dbReference type="SUPFAM" id="SSF49373">
    <property type="entry name" value="Invasin/intimin cell-adhesion fragments"/>
    <property type="match status" value="1"/>
</dbReference>
<reference evidence="4" key="2">
    <citation type="submission" date="2021-04" db="EMBL/GenBank/DDBJ databases">
        <authorList>
            <person name="Gilroy R."/>
        </authorList>
    </citation>
    <scope>NUCLEOTIDE SEQUENCE</scope>
    <source>
        <strain evidence="4">CHK188-16595</strain>
    </source>
</reference>
<reference evidence="4" key="1">
    <citation type="journal article" date="2021" name="PeerJ">
        <title>Extensive microbial diversity within the chicken gut microbiome revealed by metagenomics and culture.</title>
        <authorList>
            <person name="Gilroy R."/>
            <person name="Ravi A."/>
            <person name="Getino M."/>
            <person name="Pursley I."/>
            <person name="Horton D.L."/>
            <person name="Alikhan N.F."/>
            <person name="Baker D."/>
            <person name="Gharbi K."/>
            <person name="Hall N."/>
            <person name="Watson M."/>
            <person name="Adriaenssens E.M."/>
            <person name="Foster-Nyarko E."/>
            <person name="Jarju S."/>
            <person name="Secka A."/>
            <person name="Antonio M."/>
            <person name="Oren A."/>
            <person name="Chaudhuri R.R."/>
            <person name="La Ragione R."/>
            <person name="Hildebrand F."/>
            <person name="Pallen M.J."/>
        </authorList>
    </citation>
    <scope>NUCLEOTIDE SEQUENCE</scope>
    <source>
        <strain evidence="4">CHK188-16595</strain>
    </source>
</reference>
<dbReference type="InterPro" id="IPR003343">
    <property type="entry name" value="Big_2"/>
</dbReference>
<comment type="caution">
    <text evidence="4">The sequence shown here is derived from an EMBL/GenBank/DDBJ whole genome shotgun (WGS) entry which is preliminary data.</text>
</comment>
<proteinExistence type="predicted"/>
<protein>
    <submittedName>
        <fullName evidence="4">Ig-like domain-containing protein</fullName>
    </submittedName>
</protein>
<evidence type="ECO:0000256" key="2">
    <source>
        <dbReference type="SAM" id="Phobius"/>
    </source>
</evidence>
<keyword evidence="2" id="KW-0812">Transmembrane</keyword>
<feature type="transmembrane region" description="Helical" evidence="2">
    <location>
        <begin position="76"/>
        <end position="103"/>
    </location>
</feature>
<keyword evidence="2" id="KW-1133">Transmembrane helix</keyword>
<sequence length="214" mass="23436">MGNNYNQNLNQSNTDYTNPHQNYQPPQPPNPNYYPPQQPVEEKASVGLAILSFIIPLAGLIIFLTQKDKKPKTAKVSGICALVSFILNIFITIIITIASTVFVGTAVDNAVDTPDTIPYETYNFENFESADSNELSLPEFTYEINVGDTCPVSVLVPSGYSENDLIWNASDTSIATIDQQGNLTGVSEGVVSISVETTDEQYYDFCMVTVSNPD</sequence>
<evidence type="ECO:0000313" key="4">
    <source>
        <dbReference type="EMBL" id="HJB74660.1"/>
    </source>
</evidence>
<dbReference type="Gene3D" id="2.60.40.1080">
    <property type="match status" value="1"/>
</dbReference>
<dbReference type="InterPro" id="IPR008964">
    <property type="entry name" value="Invasin/intimin_cell_adhesion"/>
</dbReference>
<gene>
    <name evidence="4" type="ORF">IAA37_03180</name>
</gene>